<keyword evidence="11 15" id="KW-0472">Membrane</keyword>
<name>A0A3M7EXN4_HORWE</name>
<gene>
    <name evidence="18" type="ORF">D0861_08349</name>
</gene>
<keyword evidence="8" id="KW-0677">Repeat</keyword>
<feature type="transmembrane region" description="Helical" evidence="15">
    <location>
        <begin position="103"/>
        <end position="121"/>
    </location>
</feature>
<feature type="domain" description="MIR" evidence="17">
    <location>
        <begin position="337"/>
        <end position="391"/>
    </location>
</feature>
<dbReference type="EMBL" id="QWIR01000263">
    <property type="protein sequence ID" value="RMY81339.1"/>
    <property type="molecule type" value="Genomic_DNA"/>
</dbReference>
<feature type="region of interest" description="Disordered" evidence="16">
    <location>
        <begin position="878"/>
        <end position="952"/>
    </location>
</feature>
<dbReference type="FunFam" id="2.80.10.50:FF:000034">
    <property type="entry name" value="Dolichyl-phosphate-mannose-protein mannosyltransferase 1"/>
    <property type="match status" value="1"/>
</dbReference>
<accession>A0A3M7EXN4</accession>
<feature type="transmembrane region" description="Helical" evidence="15">
    <location>
        <begin position="659"/>
        <end position="678"/>
    </location>
</feature>
<comment type="catalytic activity">
    <reaction evidence="13 15">
        <text>a di-trans,poly-cis-dolichyl beta-D-mannosyl phosphate + L-threonyl-[protein] = 3-O-(alpha-D-mannosyl)-L-threonyl-[protein] + a di-trans,poly-cis-dolichyl phosphate + H(+)</text>
        <dbReference type="Rhea" id="RHEA:53396"/>
        <dbReference type="Rhea" id="RHEA-COMP:11060"/>
        <dbReference type="Rhea" id="RHEA-COMP:13547"/>
        <dbReference type="Rhea" id="RHEA-COMP:19498"/>
        <dbReference type="Rhea" id="RHEA-COMP:19501"/>
        <dbReference type="ChEBI" id="CHEBI:15378"/>
        <dbReference type="ChEBI" id="CHEBI:30013"/>
        <dbReference type="ChEBI" id="CHEBI:57683"/>
        <dbReference type="ChEBI" id="CHEBI:58211"/>
        <dbReference type="ChEBI" id="CHEBI:137323"/>
        <dbReference type="EC" id="2.4.1.109"/>
    </reaction>
</comment>
<feature type="transmembrane region" description="Helical" evidence="15">
    <location>
        <begin position="229"/>
        <end position="248"/>
    </location>
</feature>
<comment type="caution">
    <text evidence="18">The sequence shown here is derived from an EMBL/GenBank/DDBJ whole genome shotgun (WGS) entry which is preliminary data.</text>
</comment>
<keyword evidence="5 15" id="KW-0328">Glycosyltransferase</keyword>
<organism evidence="18 19">
    <name type="scientific">Hortaea werneckii</name>
    <name type="common">Black yeast</name>
    <name type="synonym">Cladosporium werneckii</name>
    <dbReference type="NCBI Taxonomy" id="91943"/>
    <lineage>
        <taxon>Eukaryota</taxon>
        <taxon>Fungi</taxon>
        <taxon>Dikarya</taxon>
        <taxon>Ascomycota</taxon>
        <taxon>Pezizomycotina</taxon>
        <taxon>Dothideomycetes</taxon>
        <taxon>Dothideomycetidae</taxon>
        <taxon>Mycosphaerellales</taxon>
        <taxon>Teratosphaeriaceae</taxon>
        <taxon>Hortaea</taxon>
    </lineage>
</organism>
<evidence type="ECO:0000259" key="17">
    <source>
        <dbReference type="PROSITE" id="PS50919"/>
    </source>
</evidence>
<dbReference type="Gene3D" id="2.80.10.50">
    <property type="match status" value="1"/>
</dbReference>
<evidence type="ECO:0000256" key="8">
    <source>
        <dbReference type="ARBA" id="ARBA00022737"/>
    </source>
</evidence>
<dbReference type="InterPro" id="IPR032421">
    <property type="entry name" value="PMT_4TMC"/>
</dbReference>
<dbReference type="EC" id="2.4.1.109" evidence="4 15"/>
<comment type="similarity">
    <text evidence="3 15">Belongs to the glycosyltransferase 39 family.</text>
</comment>
<evidence type="ECO:0000256" key="4">
    <source>
        <dbReference type="ARBA" id="ARBA00012839"/>
    </source>
</evidence>
<feature type="region of interest" description="Disordered" evidence="16">
    <location>
        <begin position="1"/>
        <end position="32"/>
    </location>
</feature>
<dbReference type="InterPro" id="IPR027005">
    <property type="entry name" value="PMT-like"/>
</dbReference>
<protein>
    <recommendedName>
        <fullName evidence="4 15">Dolichyl-phosphate-mannose--protein mannosyltransferase</fullName>
        <ecNumber evidence="4 15">2.4.1.109</ecNumber>
    </recommendedName>
</protein>
<dbReference type="PANTHER" id="PTHR10050:SF50">
    <property type="entry name" value="DOLICHYL-PHOSPHATE-MANNOSE--PROTEIN MANNOSYLTRANSFERASE 1-RELATED"/>
    <property type="match status" value="1"/>
</dbReference>
<feature type="domain" description="MIR" evidence="17">
    <location>
        <begin position="419"/>
        <end position="478"/>
    </location>
</feature>
<evidence type="ECO:0000256" key="1">
    <source>
        <dbReference type="ARBA" id="ARBA00004477"/>
    </source>
</evidence>
<comment type="function">
    <text evidence="15">Transfers mannose from Dol-P-mannose to Ser or Thr residues on proteins.</text>
</comment>
<dbReference type="PROSITE" id="PS50919">
    <property type="entry name" value="MIR"/>
    <property type="match status" value="3"/>
</dbReference>
<dbReference type="VEuPathDB" id="FungiDB:BTJ68_09638"/>
<dbReference type="Pfam" id="PF02815">
    <property type="entry name" value="MIR"/>
    <property type="match status" value="1"/>
</dbReference>
<evidence type="ECO:0000313" key="19">
    <source>
        <dbReference type="Proteomes" id="UP000268823"/>
    </source>
</evidence>
<feature type="transmembrane region" description="Helical" evidence="15">
    <location>
        <begin position="199"/>
        <end position="217"/>
    </location>
</feature>
<evidence type="ECO:0000256" key="2">
    <source>
        <dbReference type="ARBA" id="ARBA00004922"/>
    </source>
</evidence>
<evidence type="ECO:0000256" key="10">
    <source>
        <dbReference type="ARBA" id="ARBA00022989"/>
    </source>
</evidence>
<evidence type="ECO:0000256" key="3">
    <source>
        <dbReference type="ARBA" id="ARBA00007222"/>
    </source>
</evidence>
<feature type="compositionally biased region" description="Basic and acidic residues" evidence="16">
    <location>
        <begin position="903"/>
        <end position="935"/>
    </location>
</feature>
<feature type="transmembrane region" description="Helical" evidence="15">
    <location>
        <begin position="721"/>
        <end position="746"/>
    </location>
</feature>
<dbReference type="PANTHER" id="PTHR10050">
    <property type="entry name" value="DOLICHYL-PHOSPHATE-MANNOSE--PROTEIN MANNOSYLTRANSFERASE"/>
    <property type="match status" value="1"/>
</dbReference>
<keyword evidence="12" id="KW-0325">Glycoprotein</keyword>
<keyword evidence="9 15" id="KW-0256">Endoplasmic reticulum</keyword>
<dbReference type="OrthoDB" id="292747at2759"/>
<keyword evidence="10 15" id="KW-1133">Transmembrane helix</keyword>
<feature type="transmembrane region" description="Helical" evidence="15">
    <location>
        <begin position="284"/>
        <end position="308"/>
    </location>
</feature>
<keyword evidence="7 15" id="KW-0812">Transmembrane</keyword>
<dbReference type="UniPathway" id="UPA00378"/>
<reference evidence="18 19" key="1">
    <citation type="journal article" date="2018" name="BMC Genomics">
        <title>Genomic evidence for intraspecific hybridization in a clonal and extremely halotolerant yeast.</title>
        <authorList>
            <person name="Gostincar C."/>
            <person name="Stajich J.E."/>
            <person name="Zupancic J."/>
            <person name="Zalar P."/>
            <person name="Gunde-Cimerman N."/>
        </authorList>
    </citation>
    <scope>NUCLEOTIDE SEQUENCE [LARGE SCALE GENOMIC DNA]</scope>
    <source>
        <strain evidence="18 19">EXF-2788</strain>
    </source>
</reference>
<sequence>MAPKKTQQQQANGYPPNAVPVEMTQSSPSKPPYPKYNYASRGVTDNNLLNLQSSDWQALGAITVVALFVRLFRIYQPPSVVFDEVHFGGFASKYIKGKFFMDVHPPLAKLLITLAGWVAGFDGNFDFKDIGKDYLEPGVPYVAMRLLPAICGVLSVPCMFLTLRAAGCRTLTAALGAALIVFENGLVTQSRLILLDSPLVIFTAMTALSWTCFTNQHELGPKYAFKPSWWFWLAFTGLCLGATVSVKWVGLFTIAWVGSLTALQLWVLLGDTTNVTPRVWFKHLFARIFCLIVIPVAFYMGMFAIHFVCLVNPGDGDGFMSSEFQSTLNNKAMADVPADVAFGSRISLRHHNTQGGYLHSHMHMYPTGSKQQQVTLYPHKDENNIFVVENQTQPINWAVDPSGNTSIPGPLAWDTMDPPALLEDGSVIRLYHVTTDRRIHSHDHRPPVSEADWQNEITAYGYEGFEGDANDLFRVEIVKHLSDGAEAKSRVRTIESKFKLVHLMTGCTLFSHKVKLPDWGFDQQEVTCAKGGSLPNSVWYVEGNSHPNLKEDAEKVNYRNPGFLGKFWELQRVMWTTNAGLVESHAWDSRPSSWPILRRGINFWGQNHKQIYLIGNPLIWWSSTLAVVIYIGFKALAVVRWQRSCGDYATSETFRRFDYEIGTSVLGWAFHYFPFYLMQRQLFLHHYFPALYFAIITFSQVFDFFTARISIGTFTLKNRPAIGRIAAVVFLGASIVVFGLYAPLAYGNMWTKSECNTVKLFPTWDWDCNTFFDNYAEYSLYAASGAGPAPTSQAAHGPAPPVADDPKDNVVVTPGGPAQQMVHDGGVTEEKVEFRDENGNLLDDAQVRELEGKVSFSTRYETRTRLVDQLGNEVHNAVVEEDSQAGTRAEGVDPETPAAAAGDEQKEEASPRPPKAEVAEDLEKERSVEASRDEASPGDEPLQPSDEGHVEL</sequence>
<evidence type="ECO:0000256" key="12">
    <source>
        <dbReference type="ARBA" id="ARBA00023180"/>
    </source>
</evidence>
<evidence type="ECO:0000256" key="11">
    <source>
        <dbReference type="ARBA" id="ARBA00023136"/>
    </source>
</evidence>
<dbReference type="Pfam" id="PF16192">
    <property type="entry name" value="PMT_4TMC"/>
    <property type="match status" value="1"/>
</dbReference>
<feature type="transmembrane region" description="Helical" evidence="15">
    <location>
        <begin position="254"/>
        <end position="272"/>
    </location>
</feature>
<evidence type="ECO:0000256" key="7">
    <source>
        <dbReference type="ARBA" id="ARBA00022692"/>
    </source>
</evidence>
<dbReference type="InterPro" id="IPR036300">
    <property type="entry name" value="MIR_dom_sf"/>
</dbReference>
<keyword evidence="6 15" id="KW-0808">Transferase</keyword>
<dbReference type="InterPro" id="IPR016093">
    <property type="entry name" value="MIR_motif"/>
</dbReference>
<dbReference type="GO" id="GO:0031502">
    <property type="term" value="C:dolichyl-phosphate-mannose-protein mannosyltransferase complex"/>
    <property type="evidence" value="ECO:0007669"/>
    <property type="project" value="UniProtKB-ARBA"/>
</dbReference>
<feature type="transmembrane region" description="Helical" evidence="15">
    <location>
        <begin position="141"/>
        <end position="163"/>
    </location>
</feature>
<feature type="domain" description="MIR" evidence="17">
    <location>
        <begin position="488"/>
        <end position="544"/>
    </location>
</feature>
<dbReference type="InterPro" id="IPR003342">
    <property type="entry name" value="ArnT-like_N"/>
</dbReference>
<dbReference type="AlphaFoldDB" id="A0A3M7EXN4"/>
<evidence type="ECO:0000256" key="9">
    <source>
        <dbReference type="ARBA" id="ARBA00022824"/>
    </source>
</evidence>
<dbReference type="Proteomes" id="UP000268823">
    <property type="component" value="Unassembled WGS sequence"/>
</dbReference>
<evidence type="ECO:0000256" key="15">
    <source>
        <dbReference type="RuleBase" id="RU367007"/>
    </source>
</evidence>
<evidence type="ECO:0000256" key="14">
    <source>
        <dbReference type="ARBA" id="ARBA00045102"/>
    </source>
</evidence>
<comment type="catalytic activity">
    <reaction evidence="14 15">
        <text>a di-trans,poly-cis-dolichyl beta-D-mannosyl phosphate + L-seryl-[protein] = 3-O-(alpha-D-mannosyl)-L-seryl-[protein] + a di-trans,poly-cis-dolichyl phosphate + H(+)</text>
        <dbReference type="Rhea" id="RHEA:17377"/>
        <dbReference type="Rhea" id="RHEA-COMP:9863"/>
        <dbReference type="Rhea" id="RHEA-COMP:13546"/>
        <dbReference type="Rhea" id="RHEA-COMP:19498"/>
        <dbReference type="Rhea" id="RHEA-COMP:19501"/>
        <dbReference type="ChEBI" id="CHEBI:15378"/>
        <dbReference type="ChEBI" id="CHEBI:29999"/>
        <dbReference type="ChEBI" id="CHEBI:57683"/>
        <dbReference type="ChEBI" id="CHEBI:58211"/>
        <dbReference type="ChEBI" id="CHEBI:137321"/>
        <dbReference type="EC" id="2.4.1.109"/>
    </reaction>
</comment>
<comment type="pathway">
    <text evidence="2 15">Protein modification; protein glycosylation.</text>
</comment>
<dbReference type="Pfam" id="PF02366">
    <property type="entry name" value="PMT"/>
    <property type="match status" value="1"/>
</dbReference>
<dbReference type="SMART" id="SM00472">
    <property type="entry name" value="MIR"/>
    <property type="match status" value="3"/>
</dbReference>
<dbReference type="SUPFAM" id="SSF82109">
    <property type="entry name" value="MIR domain"/>
    <property type="match status" value="1"/>
</dbReference>
<evidence type="ECO:0000313" key="18">
    <source>
        <dbReference type="EMBL" id="RMY81339.1"/>
    </source>
</evidence>
<proteinExistence type="inferred from homology"/>
<evidence type="ECO:0000256" key="5">
    <source>
        <dbReference type="ARBA" id="ARBA00022676"/>
    </source>
</evidence>
<feature type="compositionally biased region" description="Polar residues" evidence="16">
    <location>
        <begin position="1"/>
        <end position="12"/>
    </location>
</feature>
<feature type="transmembrane region" description="Helical" evidence="15">
    <location>
        <begin position="690"/>
        <end position="709"/>
    </location>
</feature>
<comment type="subcellular location">
    <subcellularLocation>
        <location evidence="1 15">Endoplasmic reticulum membrane</location>
        <topology evidence="1 15">Multi-pass membrane protein</topology>
    </subcellularLocation>
</comment>
<evidence type="ECO:0000256" key="13">
    <source>
        <dbReference type="ARBA" id="ARBA00045085"/>
    </source>
</evidence>
<feature type="transmembrane region" description="Helical" evidence="15">
    <location>
        <begin position="618"/>
        <end position="639"/>
    </location>
</feature>
<feature type="transmembrane region" description="Helical" evidence="15">
    <location>
        <begin position="170"/>
        <end position="187"/>
    </location>
</feature>
<evidence type="ECO:0000256" key="6">
    <source>
        <dbReference type="ARBA" id="ARBA00022679"/>
    </source>
</evidence>
<dbReference type="CDD" id="cd23283">
    <property type="entry name" value="beta-trefoil_MIR_PMT1-like"/>
    <property type="match status" value="1"/>
</dbReference>
<evidence type="ECO:0000256" key="16">
    <source>
        <dbReference type="SAM" id="MobiDB-lite"/>
    </source>
</evidence>
<dbReference type="GO" id="GO:0004169">
    <property type="term" value="F:dolichyl-phosphate-mannose-protein mannosyltransferase activity"/>
    <property type="evidence" value="ECO:0007669"/>
    <property type="project" value="UniProtKB-UniRule"/>
</dbReference>